<dbReference type="GO" id="GO:0003796">
    <property type="term" value="F:lysozyme activity"/>
    <property type="evidence" value="ECO:0007669"/>
    <property type="project" value="InterPro"/>
</dbReference>
<name>A0A0S7XQV5_9BACT</name>
<dbReference type="AlphaFoldDB" id="A0A0S7XQV5"/>
<dbReference type="Gene3D" id="3.20.20.80">
    <property type="entry name" value="Glycosidases"/>
    <property type="match status" value="1"/>
</dbReference>
<protein>
    <submittedName>
        <fullName evidence="2">Uncharacterized protein</fullName>
    </submittedName>
</protein>
<accession>A0A0S7XQV5</accession>
<proteinExistence type="inferred from homology"/>
<evidence type="ECO:0000256" key="1">
    <source>
        <dbReference type="ARBA" id="ARBA00010646"/>
    </source>
</evidence>
<dbReference type="GO" id="GO:0009253">
    <property type="term" value="P:peptidoglycan catabolic process"/>
    <property type="evidence" value="ECO:0007669"/>
    <property type="project" value="InterPro"/>
</dbReference>
<gene>
    <name evidence="2" type="ORF">AMK68_00180</name>
</gene>
<evidence type="ECO:0000313" key="3">
    <source>
        <dbReference type="Proteomes" id="UP000052020"/>
    </source>
</evidence>
<dbReference type="SUPFAM" id="SSF51445">
    <property type="entry name" value="(Trans)glycosidases"/>
    <property type="match status" value="1"/>
</dbReference>
<organism evidence="2 3">
    <name type="scientific">candidate division KD3-62 bacterium DG_56</name>
    <dbReference type="NCBI Taxonomy" id="1704032"/>
    <lineage>
        <taxon>Bacteria</taxon>
        <taxon>candidate division KD3-62</taxon>
    </lineage>
</organism>
<comment type="caution">
    <text evidence="2">The sequence shown here is derived from an EMBL/GenBank/DDBJ whole genome shotgun (WGS) entry which is preliminary data.</text>
</comment>
<comment type="similarity">
    <text evidence="1">Belongs to the glycosyl hydrolase 25 family.</text>
</comment>
<dbReference type="PROSITE" id="PS51904">
    <property type="entry name" value="GLYCOSYL_HYDROL_F25_2"/>
    <property type="match status" value="1"/>
</dbReference>
<evidence type="ECO:0000313" key="2">
    <source>
        <dbReference type="EMBL" id="KPJ64885.1"/>
    </source>
</evidence>
<reference evidence="2 3" key="1">
    <citation type="journal article" date="2015" name="Microbiome">
        <title>Genomic resolution of linkages in carbon, nitrogen, and sulfur cycling among widespread estuary sediment bacteria.</title>
        <authorList>
            <person name="Baker B.J."/>
            <person name="Lazar C.S."/>
            <person name="Teske A.P."/>
            <person name="Dick G.J."/>
        </authorList>
    </citation>
    <scope>NUCLEOTIDE SEQUENCE [LARGE SCALE GENOMIC DNA]</scope>
    <source>
        <strain evidence="2">DG_56</strain>
    </source>
</reference>
<sequence length="294" mass="32223">MKGLDISFAQPPPEWWATRFQAGYRVAVQDVWTGGYAGNDGLKAVAARNLRNARTAGFKIAAYANASPPNWWPLATQVAEIKANAGSEWANIGLVAVDVEIPGITMARVMELANALEREGKRADVLYTARWFWAGHMGGSTDARWKRFKLWNADYDGDATLDFPAPYGPWMLVDLVGKQYAGTTNLGSPAHAVDLNEFDEAFLKEDIMAKLDDDDKLYLAGLMRGVVRAIATGQFSSGLRQGDPDYTEAERDLKDVMDKLAAIDRAGTGTGGLSEPQVEAIVQRVLKRQKLIVD</sequence>
<dbReference type="InterPro" id="IPR017853">
    <property type="entry name" value="GH"/>
</dbReference>
<dbReference type="Proteomes" id="UP000052020">
    <property type="component" value="Unassembled WGS sequence"/>
</dbReference>
<dbReference type="EMBL" id="LIZY01000003">
    <property type="protein sequence ID" value="KPJ64885.1"/>
    <property type="molecule type" value="Genomic_DNA"/>
</dbReference>
<dbReference type="GO" id="GO:0016998">
    <property type="term" value="P:cell wall macromolecule catabolic process"/>
    <property type="evidence" value="ECO:0007669"/>
    <property type="project" value="InterPro"/>
</dbReference>
<dbReference type="InterPro" id="IPR002053">
    <property type="entry name" value="Glyco_hydro_25"/>
</dbReference>